<dbReference type="OrthoDB" id="7476844at2759"/>
<reference evidence="2" key="3">
    <citation type="submission" date="2015-06" db="UniProtKB">
        <authorList>
            <consortium name="EnsemblMetazoa"/>
        </authorList>
    </citation>
    <scope>IDENTIFICATION</scope>
</reference>
<evidence type="ECO:0000313" key="2">
    <source>
        <dbReference type="EnsemblMetazoa" id="CapteP198598"/>
    </source>
</evidence>
<organism evidence="1">
    <name type="scientific">Capitella teleta</name>
    <name type="common">Polychaete worm</name>
    <dbReference type="NCBI Taxonomy" id="283909"/>
    <lineage>
        <taxon>Eukaryota</taxon>
        <taxon>Metazoa</taxon>
        <taxon>Spiralia</taxon>
        <taxon>Lophotrochozoa</taxon>
        <taxon>Annelida</taxon>
        <taxon>Polychaeta</taxon>
        <taxon>Sedentaria</taxon>
        <taxon>Scolecida</taxon>
        <taxon>Capitellidae</taxon>
        <taxon>Capitella</taxon>
    </lineage>
</organism>
<dbReference type="EMBL" id="AMQN01005649">
    <property type="status" value="NOT_ANNOTATED_CDS"/>
    <property type="molecule type" value="Genomic_DNA"/>
</dbReference>
<reference evidence="3" key="1">
    <citation type="submission" date="2012-12" db="EMBL/GenBank/DDBJ databases">
        <authorList>
            <person name="Hellsten U."/>
            <person name="Grimwood J."/>
            <person name="Chapman J.A."/>
            <person name="Shapiro H."/>
            <person name="Aerts A."/>
            <person name="Otillar R.P."/>
            <person name="Terry A.Y."/>
            <person name="Boore J.L."/>
            <person name="Simakov O."/>
            <person name="Marletaz F."/>
            <person name="Cho S.-J."/>
            <person name="Edsinger-Gonzales E."/>
            <person name="Havlak P."/>
            <person name="Kuo D.-H."/>
            <person name="Larsson T."/>
            <person name="Lv J."/>
            <person name="Arendt D."/>
            <person name="Savage R."/>
            <person name="Osoegawa K."/>
            <person name="de Jong P."/>
            <person name="Lindberg D.R."/>
            <person name="Seaver E.C."/>
            <person name="Weisblat D.A."/>
            <person name="Putnam N.H."/>
            <person name="Grigoriev I.V."/>
            <person name="Rokhsar D.S."/>
        </authorList>
    </citation>
    <scope>NUCLEOTIDE SEQUENCE</scope>
    <source>
        <strain evidence="3">I ESC-2004</strain>
    </source>
</reference>
<sequence length="199" mass="22170">MARIEAQMKINEEATSSTKCKVEELDQDLKKIRCQCFAEGELRPKGRGFDDVTSVKQACPSQTQKQHPVQHNQQKQAPAAAVLDHNAASQRQPMMHGASMPSVPSSHPQKADYVCELMTKHGVDILLIQEHWLFDGDIPSMARMIGDVNAYGVSEMPENKLVSGRRYGGWAVVVSSRLKCVTQPIVSANRRLFSFSITY</sequence>
<gene>
    <name evidence="1" type="ORF">CAPTEDRAFT_198598</name>
</gene>
<dbReference type="EMBL" id="AMQN01005648">
    <property type="status" value="NOT_ANNOTATED_CDS"/>
    <property type="molecule type" value="Genomic_DNA"/>
</dbReference>
<evidence type="ECO:0000313" key="1">
    <source>
        <dbReference type="EMBL" id="ELU11728.1"/>
    </source>
</evidence>
<proteinExistence type="predicted"/>
<reference evidence="1 3" key="2">
    <citation type="journal article" date="2013" name="Nature">
        <title>Insights into bilaterian evolution from three spiralian genomes.</title>
        <authorList>
            <person name="Simakov O."/>
            <person name="Marletaz F."/>
            <person name="Cho S.J."/>
            <person name="Edsinger-Gonzales E."/>
            <person name="Havlak P."/>
            <person name="Hellsten U."/>
            <person name="Kuo D.H."/>
            <person name="Larsson T."/>
            <person name="Lv J."/>
            <person name="Arendt D."/>
            <person name="Savage R."/>
            <person name="Osoegawa K."/>
            <person name="de Jong P."/>
            <person name="Grimwood J."/>
            <person name="Chapman J.A."/>
            <person name="Shapiro H."/>
            <person name="Aerts A."/>
            <person name="Otillar R.P."/>
            <person name="Terry A.Y."/>
            <person name="Boore J.L."/>
            <person name="Grigoriev I.V."/>
            <person name="Lindberg D.R."/>
            <person name="Seaver E.C."/>
            <person name="Weisblat D.A."/>
            <person name="Putnam N.H."/>
            <person name="Rokhsar D.S."/>
        </authorList>
    </citation>
    <scope>NUCLEOTIDE SEQUENCE</scope>
    <source>
        <strain evidence="1 3">I ESC-2004</strain>
    </source>
</reference>
<accession>R7UYT4</accession>
<evidence type="ECO:0008006" key="4">
    <source>
        <dbReference type="Google" id="ProtNLM"/>
    </source>
</evidence>
<dbReference type="HOGENOM" id="CLU_1373389_0_0_1"/>
<evidence type="ECO:0000313" key="3">
    <source>
        <dbReference type="Proteomes" id="UP000014760"/>
    </source>
</evidence>
<protein>
    <recommendedName>
        <fullName evidence="4">Endonuclease/exonuclease/phosphatase domain-containing protein</fullName>
    </recommendedName>
</protein>
<name>R7UYT4_CAPTE</name>
<keyword evidence="3" id="KW-1185">Reference proteome</keyword>
<dbReference type="EMBL" id="KB296474">
    <property type="protein sequence ID" value="ELU11728.1"/>
    <property type="molecule type" value="Genomic_DNA"/>
</dbReference>
<dbReference type="AlphaFoldDB" id="R7UYT4"/>
<dbReference type="EnsemblMetazoa" id="CapteT198598">
    <property type="protein sequence ID" value="CapteP198598"/>
    <property type="gene ID" value="CapteG198598"/>
</dbReference>
<dbReference type="Proteomes" id="UP000014760">
    <property type="component" value="Unassembled WGS sequence"/>
</dbReference>